<accession>A0ABW0IGX4</accession>
<keyword evidence="2" id="KW-1185">Reference proteome</keyword>
<name>A0ABW0IGX4_9BACT</name>
<evidence type="ECO:0000313" key="2">
    <source>
        <dbReference type="Proteomes" id="UP001596106"/>
    </source>
</evidence>
<dbReference type="Pfam" id="PF09912">
    <property type="entry name" value="DUF2141"/>
    <property type="match status" value="1"/>
</dbReference>
<gene>
    <name evidence="1" type="ORF">ACFPMF_25580</name>
</gene>
<protein>
    <submittedName>
        <fullName evidence="1">DUF2141 domain-containing protein</fullName>
    </submittedName>
</protein>
<dbReference type="Proteomes" id="UP001596106">
    <property type="component" value="Unassembled WGS sequence"/>
</dbReference>
<dbReference type="InterPro" id="IPR018673">
    <property type="entry name" value="DUF2141"/>
</dbReference>
<organism evidence="1 2">
    <name type="scientific">Larkinella bovis</name>
    <dbReference type="NCBI Taxonomy" id="683041"/>
    <lineage>
        <taxon>Bacteria</taxon>
        <taxon>Pseudomonadati</taxon>
        <taxon>Bacteroidota</taxon>
        <taxon>Cytophagia</taxon>
        <taxon>Cytophagales</taxon>
        <taxon>Spirosomataceae</taxon>
        <taxon>Larkinella</taxon>
    </lineage>
</organism>
<dbReference type="RefSeq" id="WP_379850519.1">
    <property type="nucleotide sequence ID" value="NZ_JBHSMA010000015.1"/>
</dbReference>
<sequence>MLSWFVFHFFTLVYFHSEATLTINVQNINRQTGQIRVALYAPCDGFPSNCQPVAGQVIDPTGNSVRVTFAVKPGDYAVALYQDLNRNGKLDTKLFGIPSEPYGFSNNFRPKLSGPNFDDCRVRIDEAGKTISIKLI</sequence>
<dbReference type="EMBL" id="JBHSMA010000015">
    <property type="protein sequence ID" value="MFC5412721.1"/>
    <property type="molecule type" value="Genomic_DNA"/>
</dbReference>
<evidence type="ECO:0000313" key="1">
    <source>
        <dbReference type="EMBL" id="MFC5412721.1"/>
    </source>
</evidence>
<proteinExistence type="predicted"/>
<comment type="caution">
    <text evidence="1">The sequence shown here is derived from an EMBL/GenBank/DDBJ whole genome shotgun (WGS) entry which is preliminary data.</text>
</comment>
<reference evidence="2" key="1">
    <citation type="journal article" date="2019" name="Int. J. Syst. Evol. Microbiol.">
        <title>The Global Catalogue of Microorganisms (GCM) 10K type strain sequencing project: providing services to taxonomists for standard genome sequencing and annotation.</title>
        <authorList>
            <consortium name="The Broad Institute Genomics Platform"/>
            <consortium name="The Broad Institute Genome Sequencing Center for Infectious Disease"/>
            <person name="Wu L."/>
            <person name="Ma J."/>
        </authorList>
    </citation>
    <scope>NUCLEOTIDE SEQUENCE [LARGE SCALE GENOMIC DNA]</scope>
    <source>
        <strain evidence="2">CCUG 55250</strain>
    </source>
</reference>